<dbReference type="AlphaFoldDB" id="A0A848ECR0"/>
<evidence type="ECO:0000313" key="2">
    <source>
        <dbReference type="Proteomes" id="UP000548582"/>
    </source>
</evidence>
<keyword evidence="2" id="KW-1185">Reference proteome</keyword>
<organism evidence="1 2">
    <name type="scientific">Neoroseomonas marina</name>
    <dbReference type="NCBI Taxonomy" id="1232220"/>
    <lineage>
        <taxon>Bacteria</taxon>
        <taxon>Pseudomonadati</taxon>
        <taxon>Pseudomonadota</taxon>
        <taxon>Alphaproteobacteria</taxon>
        <taxon>Acetobacterales</taxon>
        <taxon>Acetobacteraceae</taxon>
        <taxon>Neoroseomonas</taxon>
    </lineage>
</organism>
<dbReference type="RefSeq" id="WP_170054134.1">
    <property type="nucleotide sequence ID" value="NZ_JABBKX010000003.1"/>
</dbReference>
<accession>A0A848ECR0</accession>
<comment type="caution">
    <text evidence="1">The sequence shown here is derived from an EMBL/GenBank/DDBJ whole genome shotgun (WGS) entry which is preliminary data.</text>
</comment>
<evidence type="ECO:0000313" key="1">
    <source>
        <dbReference type="EMBL" id="NMJ41902.1"/>
    </source>
</evidence>
<dbReference type="Proteomes" id="UP000548582">
    <property type="component" value="Unassembled WGS sequence"/>
</dbReference>
<sequence length="97" mass="11032">MFDLAPAPDLALLLAPGDEARFVALCRWTTRLGRAETSWLYVVLHRGHGGWTHAYRVVPDRRPGHLAVYLERAEQGDRREALAAWLRERAAAADDRR</sequence>
<name>A0A848ECR0_9PROT</name>
<gene>
    <name evidence="1" type="ORF">GWK16_11675</name>
</gene>
<proteinExistence type="predicted"/>
<protein>
    <submittedName>
        <fullName evidence="1">Uncharacterized protein</fullName>
    </submittedName>
</protein>
<dbReference type="EMBL" id="JABBKX010000003">
    <property type="protein sequence ID" value="NMJ41902.1"/>
    <property type="molecule type" value="Genomic_DNA"/>
</dbReference>
<reference evidence="1 2" key="1">
    <citation type="submission" date="2020-03" db="EMBL/GenBank/DDBJ databases">
        <authorList>
            <person name="Sun Q."/>
        </authorList>
    </citation>
    <scope>NUCLEOTIDE SEQUENCE [LARGE SCALE GENOMIC DNA]</scope>
    <source>
        <strain evidence="1 2">JC162</strain>
    </source>
</reference>